<evidence type="ECO:0000313" key="3">
    <source>
        <dbReference type="Proteomes" id="UP000727907"/>
    </source>
</evidence>
<protein>
    <submittedName>
        <fullName evidence="2">N-acetyltransferase</fullName>
    </submittedName>
</protein>
<dbReference type="Pfam" id="PF13527">
    <property type="entry name" value="Acetyltransf_9"/>
    <property type="match status" value="1"/>
</dbReference>
<dbReference type="PROSITE" id="PS51186">
    <property type="entry name" value="GNAT"/>
    <property type="match status" value="1"/>
</dbReference>
<comment type="caution">
    <text evidence="2">The sequence shown here is derived from an EMBL/GenBank/DDBJ whole genome shotgun (WGS) entry which is preliminary data.</text>
</comment>
<organism evidence="2 3">
    <name type="scientific">Reyranella humidisoli</name>
    <dbReference type="NCBI Taxonomy" id="2849149"/>
    <lineage>
        <taxon>Bacteria</taxon>
        <taxon>Pseudomonadati</taxon>
        <taxon>Pseudomonadota</taxon>
        <taxon>Alphaproteobacteria</taxon>
        <taxon>Hyphomicrobiales</taxon>
        <taxon>Reyranellaceae</taxon>
        <taxon>Reyranella</taxon>
    </lineage>
</organism>
<reference evidence="2 3" key="1">
    <citation type="submission" date="2021-06" db="EMBL/GenBank/DDBJ databases">
        <authorList>
            <person name="Lee D.H."/>
        </authorList>
    </citation>
    <scope>NUCLEOTIDE SEQUENCE [LARGE SCALE GENOMIC DNA]</scope>
    <source>
        <strain evidence="2 3">MMS21-HV4-11</strain>
    </source>
</reference>
<dbReference type="Proteomes" id="UP000727907">
    <property type="component" value="Unassembled WGS sequence"/>
</dbReference>
<dbReference type="EMBL" id="JAHOPB010000001">
    <property type="protein sequence ID" value="MBU8872312.1"/>
    <property type="molecule type" value="Genomic_DNA"/>
</dbReference>
<dbReference type="InterPro" id="IPR000182">
    <property type="entry name" value="GNAT_dom"/>
</dbReference>
<gene>
    <name evidence="2" type="ORF">KQ910_00985</name>
</gene>
<proteinExistence type="predicted"/>
<name>A0ABS6IEY1_9HYPH</name>
<evidence type="ECO:0000259" key="1">
    <source>
        <dbReference type="PROSITE" id="PS51186"/>
    </source>
</evidence>
<feature type="domain" description="N-acetyltransferase" evidence="1">
    <location>
        <begin position="10"/>
        <end position="155"/>
    </location>
</feature>
<dbReference type="CDD" id="cd04301">
    <property type="entry name" value="NAT_SF"/>
    <property type="match status" value="1"/>
</dbReference>
<dbReference type="RefSeq" id="WP_216956149.1">
    <property type="nucleotide sequence ID" value="NZ_JAHOPB010000001.1"/>
</dbReference>
<accession>A0ABS6IEY1</accession>
<keyword evidence="3" id="KW-1185">Reference proteome</keyword>
<evidence type="ECO:0000313" key="2">
    <source>
        <dbReference type="EMBL" id="MBU8872312.1"/>
    </source>
</evidence>
<sequence length="176" mass="18570">MAGPGSGHDVVIREREPADDPAIRALNDLAFGGTFEGGLVEELREAFIDAVELVAIDDGMIVGHILFSALTVMVDDDAVPTLSLAPMSVHPARQRSGIGSALVETGLELARHREWQAVVVLGHPEFYPRFGFSAELASGLDAPFEGESFMALELVPGALDGDDGLIVYPAAFGLVS</sequence>